<accession>A0A5K7X2L3</accession>
<evidence type="ECO:0000313" key="3">
    <source>
        <dbReference type="Proteomes" id="UP000326951"/>
    </source>
</evidence>
<dbReference type="Proteomes" id="UP000326951">
    <property type="component" value="Chromosome"/>
</dbReference>
<protein>
    <submittedName>
        <fullName evidence="2">Uncharacterized protein</fullName>
    </submittedName>
</protein>
<proteinExistence type="predicted"/>
<evidence type="ECO:0000313" key="2">
    <source>
        <dbReference type="EMBL" id="BBN99178.1"/>
    </source>
</evidence>
<gene>
    <name evidence="2" type="ORF">St703_18830</name>
</gene>
<name>A0A5K7X2L3_9BACL</name>
<organism evidence="2 3">
    <name type="scientific">Sporolactobacillus terrae</name>
    <dbReference type="NCBI Taxonomy" id="269673"/>
    <lineage>
        <taxon>Bacteria</taxon>
        <taxon>Bacillati</taxon>
        <taxon>Bacillota</taxon>
        <taxon>Bacilli</taxon>
        <taxon>Bacillales</taxon>
        <taxon>Sporolactobacillaceae</taxon>
        <taxon>Sporolactobacillus</taxon>
    </lineage>
</organism>
<dbReference type="EMBL" id="AP021853">
    <property type="protein sequence ID" value="BBN99178.1"/>
    <property type="molecule type" value="Genomic_DNA"/>
</dbReference>
<dbReference type="AlphaFoldDB" id="A0A5K7X2L3"/>
<evidence type="ECO:0000256" key="1">
    <source>
        <dbReference type="SAM" id="MobiDB-lite"/>
    </source>
</evidence>
<sequence>MIPYKGEKPNKKQRADKPLTKEDIERLMNVNMPTYHRAKGGALKQK</sequence>
<feature type="region of interest" description="Disordered" evidence="1">
    <location>
        <begin position="1"/>
        <end position="21"/>
    </location>
</feature>
<reference evidence="2 3" key="1">
    <citation type="submission" date="2019-09" db="EMBL/GenBank/DDBJ databases">
        <title>Complete genome sequence of Sporolactobacillus terrae 70-3.</title>
        <authorList>
            <person name="Tanaka N."/>
            <person name="Shiwa Y."/>
            <person name="Fujita N."/>
            <person name="Tanasupawat S."/>
        </authorList>
    </citation>
    <scope>NUCLEOTIDE SEQUENCE [LARGE SCALE GENOMIC DNA]</scope>
    <source>
        <strain evidence="2 3">70-3</strain>
    </source>
</reference>
<dbReference type="RefSeq" id="WP_172968913.1">
    <property type="nucleotide sequence ID" value="NZ_AP021853.1"/>
</dbReference>